<evidence type="ECO:0000259" key="1">
    <source>
        <dbReference type="Pfam" id="PF01636"/>
    </source>
</evidence>
<dbReference type="RefSeq" id="WP_211846514.1">
    <property type="nucleotide sequence ID" value="NZ_JAAEDL010000009.1"/>
</dbReference>
<reference evidence="2" key="1">
    <citation type="submission" date="2020-01" db="EMBL/GenBank/DDBJ databases">
        <authorList>
            <person name="Rat A."/>
        </authorList>
    </citation>
    <scope>NUCLEOTIDE SEQUENCE</scope>
    <source>
        <strain evidence="2">LMG 31228</strain>
    </source>
</reference>
<accession>A0A9X9XB89</accession>
<gene>
    <name evidence="2" type="ORF">GXW74_10795</name>
</gene>
<comment type="caution">
    <text evidence="2">The sequence shown here is derived from an EMBL/GenBank/DDBJ whole genome shotgun (WGS) entry which is preliminary data.</text>
</comment>
<dbReference type="AlphaFoldDB" id="A0A9X9XB89"/>
<dbReference type="Proteomes" id="UP001138709">
    <property type="component" value="Unassembled WGS sequence"/>
</dbReference>
<feature type="domain" description="Aminoglycoside phosphotransferase" evidence="1">
    <location>
        <begin position="28"/>
        <end position="255"/>
    </location>
</feature>
<dbReference type="Gene3D" id="3.30.200.20">
    <property type="entry name" value="Phosphorylase Kinase, domain 1"/>
    <property type="match status" value="1"/>
</dbReference>
<dbReference type="EMBL" id="JAAEDL010000009">
    <property type="protein sequence ID" value="MBR0680975.1"/>
    <property type="molecule type" value="Genomic_DNA"/>
</dbReference>
<dbReference type="PANTHER" id="PTHR21310:SF57">
    <property type="entry name" value="BLR2944 PROTEIN"/>
    <property type="match status" value="1"/>
</dbReference>
<dbReference type="PANTHER" id="PTHR21310">
    <property type="entry name" value="AMINOGLYCOSIDE PHOSPHOTRANSFERASE-RELATED-RELATED"/>
    <property type="match status" value="1"/>
</dbReference>
<dbReference type="InterPro" id="IPR051678">
    <property type="entry name" value="AGP_Transferase"/>
</dbReference>
<evidence type="ECO:0000313" key="3">
    <source>
        <dbReference type="Proteomes" id="UP001138709"/>
    </source>
</evidence>
<keyword evidence="3" id="KW-1185">Reference proteome</keyword>
<organism evidence="2 3">
    <name type="scientific">Neoroseomonas eburnea</name>
    <dbReference type="NCBI Taxonomy" id="1346889"/>
    <lineage>
        <taxon>Bacteria</taxon>
        <taxon>Pseudomonadati</taxon>
        <taxon>Pseudomonadota</taxon>
        <taxon>Alphaproteobacteria</taxon>
        <taxon>Acetobacterales</taxon>
        <taxon>Acetobacteraceae</taxon>
        <taxon>Neoroseomonas</taxon>
    </lineage>
</organism>
<dbReference type="InterPro" id="IPR002575">
    <property type="entry name" value="Aminoglycoside_PTrfase"/>
</dbReference>
<sequence>MDDARRARLTEWLRAASGDAALAIGGMTLLSGGAIQQNWALDVSGERSWVLRTDNAATLAVSHGRAQEYALLRAAHAAGVTVPEPLFLCEDPSIVGAPFFVMRRVAGTAAAHRVVKGETFGGGREACVRALGRELARIHTIRPPREDLRFLGEPPADPCLAFVADQRSALDRQRHARPVLEWGLRHLERTAPPPVPAVLVHNDFRTGNIMLDERGVTAVLDWEFALWSDPHADLGWLCAKCWRFGNDAQEAGGIGPRAALYEGHGGVDDARVRWWELAAHIRWASIAVDQAERHISGVERNLELALTGHIVPGLEWEILRMVEARNAA</sequence>
<dbReference type="SUPFAM" id="SSF56112">
    <property type="entry name" value="Protein kinase-like (PK-like)"/>
    <property type="match status" value="1"/>
</dbReference>
<dbReference type="Gene3D" id="3.90.1200.10">
    <property type="match status" value="1"/>
</dbReference>
<dbReference type="Pfam" id="PF01636">
    <property type="entry name" value="APH"/>
    <property type="match status" value="1"/>
</dbReference>
<dbReference type="InterPro" id="IPR011009">
    <property type="entry name" value="Kinase-like_dom_sf"/>
</dbReference>
<proteinExistence type="predicted"/>
<name>A0A9X9XB89_9PROT</name>
<evidence type="ECO:0000313" key="2">
    <source>
        <dbReference type="EMBL" id="MBR0680975.1"/>
    </source>
</evidence>
<reference evidence="2" key="2">
    <citation type="journal article" date="2021" name="Syst. Appl. Microbiol.">
        <title>Roseomonas hellenica sp. nov., isolated from roots of wild-growing Alkanna tinctoria.</title>
        <authorList>
            <person name="Rat A."/>
            <person name="Naranjo H.D."/>
            <person name="Lebbe L."/>
            <person name="Cnockaert M."/>
            <person name="Krigas N."/>
            <person name="Grigoriadou K."/>
            <person name="Maloupa E."/>
            <person name="Willems A."/>
        </authorList>
    </citation>
    <scope>NUCLEOTIDE SEQUENCE</scope>
    <source>
        <strain evidence="2">LMG 31228</strain>
    </source>
</reference>
<protein>
    <submittedName>
        <fullName evidence="2">Phosphotransferase family protein</fullName>
    </submittedName>
</protein>
<dbReference type="InterPro" id="IPR041726">
    <property type="entry name" value="ACAD10_11_N"/>
</dbReference>
<dbReference type="CDD" id="cd05154">
    <property type="entry name" value="ACAD10_11_N-like"/>
    <property type="match status" value="1"/>
</dbReference>